<dbReference type="KEGG" id="mrob:HH214_16750"/>
<dbReference type="Gene3D" id="1.10.1740.10">
    <property type="match status" value="1"/>
</dbReference>
<accession>A0A7L5E216</accession>
<organism evidence="1 2">
    <name type="scientific">Mucilaginibacter robiniae</name>
    <dbReference type="NCBI Taxonomy" id="2728022"/>
    <lineage>
        <taxon>Bacteria</taxon>
        <taxon>Pseudomonadati</taxon>
        <taxon>Bacteroidota</taxon>
        <taxon>Sphingobacteriia</taxon>
        <taxon>Sphingobacteriales</taxon>
        <taxon>Sphingobacteriaceae</taxon>
        <taxon>Mucilaginibacter</taxon>
    </lineage>
</organism>
<reference evidence="1 2" key="1">
    <citation type="submission" date="2020-04" db="EMBL/GenBank/DDBJ databases">
        <title>Genome sequencing of novel species.</title>
        <authorList>
            <person name="Heo J."/>
            <person name="Kim S.-J."/>
            <person name="Kim J.-S."/>
            <person name="Hong S.-B."/>
            <person name="Kwon S.-W."/>
        </authorList>
    </citation>
    <scope>NUCLEOTIDE SEQUENCE [LARGE SCALE GENOMIC DNA]</scope>
    <source>
        <strain evidence="1 2">F39-2</strain>
    </source>
</reference>
<dbReference type="RefSeq" id="WP_169609543.1">
    <property type="nucleotide sequence ID" value="NZ_CP051682.1"/>
</dbReference>
<evidence type="ECO:0000313" key="2">
    <source>
        <dbReference type="Proteomes" id="UP000503278"/>
    </source>
</evidence>
<dbReference type="EMBL" id="CP051682">
    <property type="protein sequence ID" value="QJD97400.1"/>
    <property type="molecule type" value="Genomic_DNA"/>
</dbReference>
<keyword evidence="2" id="KW-1185">Reference proteome</keyword>
<sequence>MKLNIDSSGPLSQNDVLVIRALYYRYSSWLLGYLVEVVKDYKLAEDYLVEIFKEVPLRLSDFTKTDMTPWLQLQQLARIKLSSFARSKRLFEKQADMHMAERIQLDRYISIMTTEQQLVFCGIYYFQQPTAMLASELNKSDEDVKRILKEAFTIIRHG</sequence>
<dbReference type="Proteomes" id="UP000503278">
    <property type="component" value="Chromosome"/>
</dbReference>
<dbReference type="AlphaFoldDB" id="A0A7L5E216"/>
<protein>
    <submittedName>
        <fullName evidence="1">Sigma-70 family RNA polymerase sigma factor</fullName>
    </submittedName>
</protein>
<proteinExistence type="predicted"/>
<gene>
    <name evidence="1" type="ORF">HH214_16750</name>
</gene>
<dbReference type="SUPFAM" id="SSF88659">
    <property type="entry name" value="Sigma3 and sigma4 domains of RNA polymerase sigma factors"/>
    <property type="match status" value="1"/>
</dbReference>
<dbReference type="InterPro" id="IPR013324">
    <property type="entry name" value="RNA_pol_sigma_r3/r4-like"/>
</dbReference>
<evidence type="ECO:0000313" key="1">
    <source>
        <dbReference type="EMBL" id="QJD97400.1"/>
    </source>
</evidence>
<name>A0A7L5E216_9SPHI</name>